<dbReference type="Gene3D" id="2.60.120.260">
    <property type="entry name" value="Galactose-binding domain-like"/>
    <property type="match status" value="1"/>
</dbReference>
<protein>
    <submittedName>
        <fullName evidence="4">Uncharacterized protein</fullName>
    </submittedName>
</protein>
<evidence type="ECO:0000313" key="4">
    <source>
        <dbReference type="EMBL" id="KAF6751506.1"/>
    </source>
</evidence>
<feature type="signal peptide" evidence="3">
    <location>
        <begin position="1"/>
        <end position="27"/>
    </location>
</feature>
<dbReference type="AlphaFoldDB" id="A0A8H6M439"/>
<feature type="region of interest" description="Disordered" evidence="1">
    <location>
        <begin position="160"/>
        <end position="181"/>
    </location>
</feature>
<keyword evidence="5" id="KW-1185">Reference proteome</keyword>
<dbReference type="Proteomes" id="UP000521943">
    <property type="component" value="Unassembled WGS sequence"/>
</dbReference>
<evidence type="ECO:0000256" key="3">
    <source>
        <dbReference type="SAM" id="SignalP"/>
    </source>
</evidence>
<dbReference type="OrthoDB" id="3234968at2759"/>
<evidence type="ECO:0000256" key="1">
    <source>
        <dbReference type="SAM" id="MobiDB-lite"/>
    </source>
</evidence>
<sequence>MRCYMTSHRTSWILQAYLLSWVALASALSNVTVFRDSPSISYEPGLPDAWNEAWPGVRISSDSQAKATFQFTGVALYYQGWSWTQPTYFTAQLDDQPEVTLDITDRKGALPDANATSVPTTPLILLIASNLTESLHQLVLTKTSDQPQVIVGSFIYSTNNPPATTTPAPKPTTPPAKSSSLGKNDILKIALPSAFGGLALLSLVCLLLFTLWTRRRRQDRLNLDDWLVMPKRSSDTDSVPLNRQGQTAGGGGWTRHGSGGGGKEGRKGFSVDEDLYPKVIQVRPADLREEYPNWRIE</sequence>
<name>A0A8H6M439_9AGAR</name>
<evidence type="ECO:0000313" key="5">
    <source>
        <dbReference type="Proteomes" id="UP000521943"/>
    </source>
</evidence>
<keyword evidence="2" id="KW-0472">Membrane</keyword>
<organism evidence="4 5">
    <name type="scientific">Ephemerocybe angulata</name>
    <dbReference type="NCBI Taxonomy" id="980116"/>
    <lineage>
        <taxon>Eukaryota</taxon>
        <taxon>Fungi</taxon>
        <taxon>Dikarya</taxon>
        <taxon>Basidiomycota</taxon>
        <taxon>Agaricomycotina</taxon>
        <taxon>Agaricomycetes</taxon>
        <taxon>Agaricomycetidae</taxon>
        <taxon>Agaricales</taxon>
        <taxon>Agaricineae</taxon>
        <taxon>Psathyrellaceae</taxon>
        <taxon>Ephemerocybe</taxon>
    </lineage>
</organism>
<gene>
    <name evidence="4" type="ORF">DFP72DRAFT_1172178</name>
</gene>
<feature type="chain" id="PRO_5034491665" evidence="3">
    <location>
        <begin position="28"/>
        <end position="297"/>
    </location>
</feature>
<evidence type="ECO:0000256" key="2">
    <source>
        <dbReference type="SAM" id="Phobius"/>
    </source>
</evidence>
<proteinExistence type="predicted"/>
<feature type="region of interest" description="Disordered" evidence="1">
    <location>
        <begin position="233"/>
        <end position="270"/>
    </location>
</feature>
<keyword evidence="2" id="KW-1133">Transmembrane helix</keyword>
<dbReference type="EMBL" id="JACGCI010000049">
    <property type="protein sequence ID" value="KAF6751506.1"/>
    <property type="molecule type" value="Genomic_DNA"/>
</dbReference>
<feature type="transmembrane region" description="Helical" evidence="2">
    <location>
        <begin position="189"/>
        <end position="212"/>
    </location>
</feature>
<accession>A0A8H6M439</accession>
<keyword evidence="3" id="KW-0732">Signal</keyword>
<feature type="compositionally biased region" description="Gly residues" evidence="1">
    <location>
        <begin position="247"/>
        <end position="262"/>
    </location>
</feature>
<comment type="caution">
    <text evidence="4">The sequence shown here is derived from an EMBL/GenBank/DDBJ whole genome shotgun (WGS) entry which is preliminary data.</text>
</comment>
<keyword evidence="2" id="KW-0812">Transmembrane</keyword>
<reference evidence="4 5" key="1">
    <citation type="submission" date="2020-07" db="EMBL/GenBank/DDBJ databases">
        <title>Comparative genomics of pyrophilous fungi reveals a link between fire events and developmental genes.</title>
        <authorList>
            <consortium name="DOE Joint Genome Institute"/>
            <person name="Steindorff A.S."/>
            <person name="Carver A."/>
            <person name="Calhoun S."/>
            <person name="Stillman K."/>
            <person name="Liu H."/>
            <person name="Lipzen A."/>
            <person name="Pangilinan J."/>
            <person name="Labutti K."/>
            <person name="Bruns T.D."/>
            <person name="Grigoriev I.V."/>
        </authorList>
    </citation>
    <scope>NUCLEOTIDE SEQUENCE [LARGE SCALE GENOMIC DNA]</scope>
    <source>
        <strain evidence="4 5">CBS 144469</strain>
    </source>
</reference>